<gene>
    <name evidence="2" type="ORF">SAMN05444167_1988</name>
</gene>
<dbReference type="PANTHER" id="PTHR48090">
    <property type="entry name" value="UNDECAPRENYL-PHOSPHATE 4-DEOXY-4-FORMAMIDO-L-ARABINOSE TRANSFERASE-RELATED"/>
    <property type="match status" value="1"/>
</dbReference>
<accession>A0A1G7JY09</accession>
<keyword evidence="2" id="KW-0328">Glycosyltransferase</keyword>
<dbReference type="InterPro" id="IPR029044">
    <property type="entry name" value="Nucleotide-diphossugar_trans"/>
</dbReference>
<organism evidence="2 3">
    <name type="scientific">Terriglobus roseus</name>
    <dbReference type="NCBI Taxonomy" id="392734"/>
    <lineage>
        <taxon>Bacteria</taxon>
        <taxon>Pseudomonadati</taxon>
        <taxon>Acidobacteriota</taxon>
        <taxon>Terriglobia</taxon>
        <taxon>Terriglobales</taxon>
        <taxon>Acidobacteriaceae</taxon>
        <taxon>Terriglobus</taxon>
    </lineage>
</organism>
<dbReference type="OrthoDB" id="9810303at2"/>
<keyword evidence="3" id="KW-1185">Reference proteome</keyword>
<protein>
    <submittedName>
        <fullName evidence="2">Dolichol-phosphate mannosyltransferase</fullName>
    </submittedName>
</protein>
<proteinExistence type="predicted"/>
<dbReference type="RefSeq" id="WP_083344994.1">
    <property type="nucleotide sequence ID" value="NZ_LT629690.1"/>
</dbReference>
<dbReference type="InterPro" id="IPR050256">
    <property type="entry name" value="Glycosyltransferase_2"/>
</dbReference>
<name>A0A1G7JY09_9BACT</name>
<evidence type="ECO:0000259" key="1">
    <source>
        <dbReference type="Pfam" id="PF00535"/>
    </source>
</evidence>
<dbReference type="SUPFAM" id="SSF53448">
    <property type="entry name" value="Nucleotide-diphospho-sugar transferases"/>
    <property type="match status" value="1"/>
</dbReference>
<dbReference type="Pfam" id="PF00535">
    <property type="entry name" value="Glycos_transf_2"/>
    <property type="match status" value="1"/>
</dbReference>
<dbReference type="Proteomes" id="UP000182427">
    <property type="component" value="Chromosome I"/>
</dbReference>
<reference evidence="3" key="1">
    <citation type="submission" date="2016-10" db="EMBL/GenBank/DDBJ databases">
        <authorList>
            <person name="Varghese N."/>
            <person name="Submissions S."/>
        </authorList>
    </citation>
    <scope>NUCLEOTIDE SEQUENCE [LARGE SCALE GENOMIC DNA]</scope>
    <source>
        <strain evidence="3">GAS232</strain>
    </source>
</reference>
<dbReference type="EMBL" id="LT629690">
    <property type="protein sequence ID" value="SDF29826.1"/>
    <property type="molecule type" value="Genomic_DNA"/>
</dbReference>
<dbReference type="GO" id="GO:0016757">
    <property type="term" value="F:glycosyltransferase activity"/>
    <property type="evidence" value="ECO:0007669"/>
    <property type="project" value="UniProtKB-KW"/>
</dbReference>
<feature type="domain" description="Glycosyltransferase 2-like" evidence="1">
    <location>
        <begin position="14"/>
        <end position="177"/>
    </location>
</feature>
<keyword evidence="2" id="KW-0808">Transferase</keyword>
<dbReference type="Gene3D" id="3.90.550.10">
    <property type="entry name" value="Spore Coat Polysaccharide Biosynthesis Protein SpsA, Chain A"/>
    <property type="match status" value="1"/>
</dbReference>
<dbReference type="InterPro" id="IPR001173">
    <property type="entry name" value="Glyco_trans_2-like"/>
</dbReference>
<dbReference type="AlphaFoldDB" id="A0A1G7JY09"/>
<evidence type="ECO:0000313" key="2">
    <source>
        <dbReference type="EMBL" id="SDF29826.1"/>
    </source>
</evidence>
<sequence length="278" mass="30988">MGRTRTQSLPRVAIVIPVCNEQESLQVLRIRLAELQRGLQDRFIVFYLFVDDGSTDRTVELIPRAVPDGAAFQIVSHGTNRGLGEAFRTAFQTVGNAEIVCTIDADCSYRADNLIPMIQRIIEGKADVVVASPYHPQGGVDGVPAWRLGLSRWCSQLYRVVSPVKLYTYTSMFRAYRGAFVREAQFQSTGFVSTVEILMSASYMGYHIEEFPVVLHRRVAGTSKMRILRTVGQHLRLASGCIFSRERGYPPFCSSDHDANVSAENETGPFMKVAGNSR</sequence>
<dbReference type="PANTHER" id="PTHR48090:SF6">
    <property type="entry name" value="SLR5056 PROTEIN"/>
    <property type="match status" value="1"/>
</dbReference>
<evidence type="ECO:0000313" key="3">
    <source>
        <dbReference type="Proteomes" id="UP000182427"/>
    </source>
</evidence>